<feature type="compositionally biased region" description="Basic and acidic residues" evidence="11">
    <location>
        <begin position="622"/>
        <end position="641"/>
    </location>
</feature>
<comment type="caution">
    <text evidence="12">The sequence shown here is derived from an EMBL/GenBank/DDBJ whole genome shotgun (WGS) entry which is preliminary data.</text>
</comment>
<evidence type="ECO:0000256" key="10">
    <source>
        <dbReference type="PIRNR" id="PIRNR038995"/>
    </source>
</evidence>
<dbReference type="PIRSF" id="PIRSF038995">
    <property type="entry name" value="SRP68"/>
    <property type="match status" value="1"/>
</dbReference>
<keyword evidence="4 10" id="KW-0963">Cytoplasm</keyword>
<keyword evidence="5 10" id="KW-0694">RNA-binding</keyword>
<protein>
    <recommendedName>
        <fullName evidence="9 10">Signal recognition particle subunit SRP68</fullName>
        <shortName evidence="10">SRP68</shortName>
    </recommendedName>
</protein>
<dbReference type="PANTHER" id="PTHR12860:SF0">
    <property type="entry name" value="SIGNAL RECOGNITION PARTICLE SUBUNIT SRP68"/>
    <property type="match status" value="1"/>
</dbReference>
<dbReference type="GO" id="GO:0008312">
    <property type="term" value="F:7S RNA binding"/>
    <property type="evidence" value="ECO:0007669"/>
    <property type="project" value="InterPro"/>
</dbReference>
<dbReference type="GO" id="GO:0005047">
    <property type="term" value="F:signal recognition particle binding"/>
    <property type="evidence" value="ECO:0007669"/>
    <property type="project" value="InterPro"/>
</dbReference>
<reference evidence="12" key="1">
    <citation type="journal article" date="2020" name="Stud. Mycol.">
        <title>101 Dothideomycetes genomes: a test case for predicting lifestyles and emergence of pathogens.</title>
        <authorList>
            <person name="Haridas S."/>
            <person name="Albert R."/>
            <person name="Binder M."/>
            <person name="Bloem J."/>
            <person name="Labutti K."/>
            <person name="Salamov A."/>
            <person name="Andreopoulos B."/>
            <person name="Baker S."/>
            <person name="Barry K."/>
            <person name="Bills G."/>
            <person name="Bluhm B."/>
            <person name="Cannon C."/>
            <person name="Castanera R."/>
            <person name="Culley D."/>
            <person name="Daum C."/>
            <person name="Ezra D."/>
            <person name="Gonzalez J."/>
            <person name="Henrissat B."/>
            <person name="Kuo A."/>
            <person name="Liang C."/>
            <person name="Lipzen A."/>
            <person name="Lutzoni F."/>
            <person name="Magnuson J."/>
            <person name="Mondo S."/>
            <person name="Nolan M."/>
            <person name="Ohm R."/>
            <person name="Pangilinan J."/>
            <person name="Park H.-J."/>
            <person name="Ramirez L."/>
            <person name="Alfaro M."/>
            <person name="Sun H."/>
            <person name="Tritt A."/>
            <person name="Yoshinaga Y."/>
            <person name="Zwiers L.-H."/>
            <person name="Turgeon B."/>
            <person name="Goodwin S."/>
            <person name="Spatafora J."/>
            <person name="Crous P."/>
            <person name="Grigoriev I."/>
        </authorList>
    </citation>
    <scope>NUCLEOTIDE SEQUENCE</scope>
    <source>
        <strain evidence="12">CBS 130266</strain>
    </source>
</reference>
<dbReference type="InterPro" id="IPR034652">
    <property type="entry name" value="SRP68-RBD"/>
</dbReference>
<keyword evidence="8 10" id="KW-0687">Ribonucleoprotein</keyword>
<dbReference type="OrthoDB" id="10255118at2759"/>
<evidence type="ECO:0000256" key="1">
    <source>
        <dbReference type="ARBA" id="ARBA00004496"/>
    </source>
</evidence>
<comment type="subcellular location">
    <subcellularLocation>
        <location evidence="1 10">Cytoplasm</location>
    </subcellularLocation>
    <subcellularLocation>
        <location evidence="2">Nucleus</location>
        <location evidence="2">Nucleolus</location>
    </subcellularLocation>
</comment>
<dbReference type="Pfam" id="PF16969">
    <property type="entry name" value="SRP68"/>
    <property type="match status" value="1"/>
</dbReference>
<gene>
    <name evidence="12" type="ORF">EJ08DRAFT_26691</name>
</gene>
<evidence type="ECO:0000313" key="13">
    <source>
        <dbReference type="Proteomes" id="UP000800235"/>
    </source>
</evidence>
<keyword evidence="6 10" id="KW-0733">Signal recognition particle</keyword>
<accession>A0A9P4NG90</accession>
<evidence type="ECO:0000256" key="2">
    <source>
        <dbReference type="ARBA" id="ARBA00004604"/>
    </source>
</evidence>
<proteinExistence type="inferred from homology"/>
<feature type="compositionally biased region" description="Low complexity" evidence="11">
    <location>
        <begin position="494"/>
        <end position="510"/>
    </location>
</feature>
<dbReference type="AlphaFoldDB" id="A0A9P4NG90"/>
<keyword evidence="13" id="KW-1185">Reference proteome</keyword>
<dbReference type="Gene3D" id="1.10.3450.40">
    <property type="entry name" value="Signal recognition particle, SRP68 subunit, RNA-binding domain"/>
    <property type="match status" value="1"/>
</dbReference>
<feature type="region of interest" description="Disordered" evidence="11">
    <location>
        <begin position="494"/>
        <end position="517"/>
    </location>
</feature>
<name>A0A9P4NG90_9PEZI</name>
<evidence type="ECO:0000313" key="12">
    <source>
        <dbReference type="EMBL" id="KAF2420544.1"/>
    </source>
</evidence>
<dbReference type="InterPro" id="IPR038253">
    <property type="entry name" value="SRP68_N_sf"/>
</dbReference>
<evidence type="ECO:0000256" key="11">
    <source>
        <dbReference type="SAM" id="MobiDB-lite"/>
    </source>
</evidence>
<keyword evidence="7" id="KW-0539">Nucleus</keyword>
<evidence type="ECO:0000256" key="8">
    <source>
        <dbReference type="ARBA" id="ARBA00023274"/>
    </source>
</evidence>
<evidence type="ECO:0000256" key="6">
    <source>
        <dbReference type="ARBA" id="ARBA00023135"/>
    </source>
</evidence>
<dbReference type="GO" id="GO:0006614">
    <property type="term" value="P:SRP-dependent cotranslational protein targeting to membrane"/>
    <property type="evidence" value="ECO:0007669"/>
    <property type="project" value="InterPro"/>
</dbReference>
<dbReference type="EMBL" id="MU007109">
    <property type="protein sequence ID" value="KAF2420544.1"/>
    <property type="molecule type" value="Genomic_DNA"/>
</dbReference>
<evidence type="ECO:0000256" key="5">
    <source>
        <dbReference type="ARBA" id="ARBA00022884"/>
    </source>
</evidence>
<evidence type="ECO:0000256" key="7">
    <source>
        <dbReference type="ARBA" id="ARBA00023242"/>
    </source>
</evidence>
<dbReference type="PANTHER" id="PTHR12860">
    <property type="entry name" value="SIGNAL RECOGNITION PARTICLE 68 KDA PROTEIN"/>
    <property type="match status" value="1"/>
</dbReference>
<dbReference type="GO" id="GO:0005730">
    <property type="term" value="C:nucleolus"/>
    <property type="evidence" value="ECO:0007669"/>
    <property type="project" value="UniProtKB-SubCell"/>
</dbReference>
<comment type="similarity">
    <text evidence="3 10">Belongs to the SRP68 family.</text>
</comment>
<dbReference type="GO" id="GO:0030942">
    <property type="term" value="F:endoplasmic reticulum signal peptide binding"/>
    <property type="evidence" value="ECO:0007669"/>
    <property type="project" value="InterPro"/>
</dbReference>
<evidence type="ECO:0000256" key="4">
    <source>
        <dbReference type="ARBA" id="ARBA00022490"/>
    </source>
</evidence>
<comment type="function">
    <text evidence="10">Component of the signal recognition particle (SRP) complex, a ribonucleoprotein complex that mediates the cotranslational targeting of secretory and membrane proteins to the endoplasmic reticulum (ER). The SRP complex interacts with the signal sequence in nascent secretory and membrane proteins and directs them to the membrane of the ER.</text>
</comment>
<dbReference type="GO" id="GO:0005786">
    <property type="term" value="C:signal recognition particle, endoplasmic reticulum targeting"/>
    <property type="evidence" value="ECO:0007669"/>
    <property type="project" value="UniProtKB-KW"/>
</dbReference>
<evidence type="ECO:0000256" key="3">
    <source>
        <dbReference type="ARBA" id="ARBA00009352"/>
    </source>
</evidence>
<dbReference type="Proteomes" id="UP000800235">
    <property type="component" value="Unassembled WGS sequence"/>
</dbReference>
<feature type="region of interest" description="Disordered" evidence="11">
    <location>
        <begin position="613"/>
        <end position="648"/>
    </location>
</feature>
<evidence type="ECO:0000256" key="9">
    <source>
        <dbReference type="ARBA" id="ARBA00029498"/>
    </source>
</evidence>
<organism evidence="12 13">
    <name type="scientific">Tothia fuscella</name>
    <dbReference type="NCBI Taxonomy" id="1048955"/>
    <lineage>
        <taxon>Eukaryota</taxon>
        <taxon>Fungi</taxon>
        <taxon>Dikarya</taxon>
        <taxon>Ascomycota</taxon>
        <taxon>Pezizomycotina</taxon>
        <taxon>Dothideomycetes</taxon>
        <taxon>Pleosporomycetidae</taxon>
        <taxon>Venturiales</taxon>
        <taxon>Cylindrosympodiaceae</taxon>
        <taxon>Tothia</taxon>
    </lineage>
</organism>
<dbReference type="InterPro" id="IPR026258">
    <property type="entry name" value="SRP68"/>
</dbReference>
<dbReference type="CDD" id="cd15481">
    <property type="entry name" value="SRP68-RBD"/>
    <property type="match status" value="1"/>
</dbReference>
<sequence>MTMDITSFIITRRDAALLIGDYKSYHGQLSRQLASVKKKLGLAIKKNAKFSKQKEITAEDVGKDVGYVHLQLLTVERAFAHAMAMKASVGEDAPIPGSTRWQIVSRLNKAAKTASYLCDLLSSSKSLTGATDTDILEAKAYASSLAGAEQFEKHAHTSRSSNKEFQREMWSSCLEEYSVARVIYASLLKSTKKEVFKDLLSTTVDPAVRFAAYQSHIPRTLAVVDVSRKLFPRGETTLVKAIEAIDPAAFEDEASVEGEKAGTANNIPTTITWRGRKARIPDASIGQALAASNTAAEGLTRKLEDSDGNARDKAAAYDDVLIAAQDVVDAVRRAIEEHEKEGVSESDSRMQDLRVTFLAVEYEMISWRVGRNRVLIGEDDGVSIGGAVVRKRKKGTGNDGEETEKKEGNGRILARLRERVVLYDAILQSIDSVLEVPGAVRDESFVKEMNGKRDYFRALKCLNISHSYSLLSSHRNALALLLRATNFSSSALESLSATSSKSPTTKSTTPPRLDITPSTLQSLHTTLTHQTLHLRALVELHKHNDNASALTAKNAASAAPVVERLGEYVTFDKKEDAHLVDWPPRLRPVPVKPLFLDVAWNYIEYPGRAGTKESKSLLQSKGDAKAGAEVGGEKKGEEKKKGWFGFGR</sequence>